<dbReference type="EMBL" id="HACG01005262">
    <property type="protein sequence ID" value="CEK52127.1"/>
    <property type="molecule type" value="Transcribed_RNA"/>
</dbReference>
<protein>
    <submittedName>
        <fullName evidence="1">Uncharacterized protein</fullName>
    </submittedName>
</protein>
<gene>
    <name evidence="1" type="primary">ORF15593</name>
</gene>
<accession>A0A0B6Y714</accession>
<proteinExistence type="predicted"/>
<name>A0A0B6Y714_9EUPU</name>
<dbReference type="AlphaFoldDB" id="A0A0B6Y714"/>
<reference evidence="1" key="1">
    <citation type="submission" date="2014-12" db="EMBL/GenBank/DDBJ databases">
        <title>Insight into the proteome of Arion vulgaris.</title>
        <authorList>
            <person name="Aradska J."/>
            <person name="Bulat T."/>
            <person name="Smidak R."/>
            <person name="Sarate P."/>
            <person name="Gangsoo J."/>
            <person name="Sialana F."/>
            <person name="Bilban M."/>
            <person name="Lubec G."/>
        </authorList>
    </citation>
    <scope>NUCLEOTIDE SEQUENCE</scope>
    <source>
        <tissue evidence="1">Skin</tissue>
    </source>
</reference>
<sequence>MNTCFKLNDILEVQEKYICTKKKELIKTKLKESFSSILSTSKWFLMDVSNRF</sequence>
<organism evidence="1">
    <name type="scientific">Arion vulgaris</name>
    <dbReference type="NCBI Taxonomy" id="1028688"/>
    <lineage>
        <taxon>Eukaryota</taxon>
        <taxon>Metazoa</taxon>
        <taxon>Spiralia</taxon>
        <taxon>Lophotrochozoa</taxon>
        <taxon>Mollusca</taxon>
        <taxon>Gastropoda</taxon>
        <taxon>Heterobranchia</taxon>
        <taxon>Euthyneura</taxon>
        <taxon>Panpulmonata</taxon>
        <taxon>Eupulmonata</taxon>
        <taxon>Stylommatophora</taxon>
        <taxon>Helicina</taxon>
        <taxon>Arionoidea</taxon>
        <taxon>Arionidae</taxon>
        <taxon>Arion</taxon>
    </lineage>
</organism>
<evidence type="ECO:0000313" key="1">
    <source>
        <dbReference type="EMBL" id="CEK52127.1"/>
    </source>
</evidence>